<feature type="compositionally biased region" description="Polar residues" evidence="1">
    <location>
        <begin position="1"/>
        <end position="16"/>
    </location>
</feature>
<feature type="compositionally biased region" description="Basic residues" evidence="1">
    <location>
        <begin position="2505"/>
        <end position="2519"/>
    </location>
</feature>
<gene>
    <name evidence="2" type="ORF">LSCM1_06451</name>
</gene>
<evidence type="ECO:0000313" key="2">
    <source>
        <dbReference type="EMBL" id="KAG5480030.1"/>
    </source>
</evidence>
<feature type="region of interest" description="Disordered" evidence="1">
    <location>
        <begin position="1757"/>
        <end position="1788"/>
    </location>
</feature>
<feature type="compositionally biased region" description="Polar residues" evidence="1">
    <location>
        <begin position="2422"/>
        <end position="2439"/>
    </location>
</feature>
<feature type="region of interest" description="Disordered" evidence="1">
    <location>
        <begin position="945"/>
        <end position="1005"/>
    </location>
</feature>
<dbReference type="GeneID" id="92516391"/>
<dbReference type="GO" id="GO:0005737">
    <property type="term" value="C:cytoplasm"/>
    <property type="evidence" value="ECO:0007669"/>
    <property type="project" value="TreeGrafter"/>
</dbReference>
<feature type="region of interest" description="Disordered" evidence="1">
    <location>
        <begin position="2332"/>
        <end position="2371"/>
    </location>
</feature>
<feature type="compositionally biased region" description="Polar residues" evidence="1">
    <location>
        <begin position="413"/>
        <end position="425"/>
    </location>
</feature>
<feature type="compositionally biased region" description="Low complexity" evidence="1">
    <location>
        <begin position="949"/>
        <end position="965"/>
    </location>
</feature>
<dbReference type="InterPro" id="IPR036322">
    <property type="entry name" value="WD40_repeat_dom_sf"/>
</dbReference>
<dbReference type="EMBL" id="JAFEUZ010000020">
    <property type="protein sequence ID" value="KAG5480030.1"/>
    <property type="molecule type" value="Genomic_DNA"/>
</dbReference>
<dbReference type="Gene3D" id="2.130.10.10">
    <property type="entry name" value="YVTN repeat-like/Quinoprotein amine dehydrogenase"/>
    <property type="match status" value="1"/>
</dbReference>
<dbReference type="OrthoDB" id="60955at2759"/>
<protein>
    <submittedName>
        <fullName evidence="2">Uncharacterized protein</fullName>
    </submittedName>
</protein>
<feature type="region of interest" description="Disordered" evidence="1">
    <location>
        <begin position="1595"/>
        <end position="1707"/>
    </location>
</feature>
<dbReference type="CDD" id="cd16693">
    <property type="entry name" value="mRING-H2-C3H3C2_WDR24"/>
    <property type="match status" value="1"/>
</dbReference>
<feature type="compositionally biased region" description="Gly residues" evidence="1">
    <location>
        <begin position="70"/>
        <end position="80"/>
    </location>
</feature>
<feature type="region of interest" description="Disordered" evidence="1">
    <location>
        <begin position="399"/>
        <end position="425"/>
    </location>
</feature>
<dbReference type="SUPFAM" id="SSF50978">
    <property type="entry name" value="WD40 repeat-like"/>
    <property type="match status" value="1"/>
</dbReference>
<feature type="compositionally biased region" description="Low complexity" evidence="1">
    <location>
        <begin position="2390"/>
        <end position="2409"/>
    </location>
</feature>
<dbReference type="InterPro" id="IPR037593">
    <property type="entry name" value="MIOS/Sea4"/>
</dbReference>
<feature type="region of interest" description="Disordered" evidence="1">
    <location>
        <begin position="2107"/>
        <end position="2142"/>
    </location>
</feature>
<feature type="region of interest" description="Disordered" evidence="1">
    <location>
        <begin position="2385"/>
        <end position="2521"/>
    </location>
</feature>
<dbReference type="KEGG" id="lmat:92516391"/>
<feature type="region of interest" description="Disordered" evidence="1">
    <location>
        <begin position="1028"/>
        <end position="1132"/>
    </location>
</feature>
<feature type="region of interest" description="Disordered" evidence="1">
    <location>
        <begin position="239"/>
        <end position="274"/>
    </location>
</feature>
<feature type="region of interest" description="Disordered" evidence="1">
    <location>
        <begin position="67"/>
        <end position="86"/>
    </location>
</feature>
<feature type="compositionally biased region" description="Low complexity" evidence="1">
    <location>
        <begin position="17"/>
        <end position="29"/>
    </location>
</feature>
<dbReference type="PANTHER" id="PTHR16453:SF13">
    <property type="entry name" value="WD REPEAT PROTEIN MIO ZINC-RIBBON LIKE DOMAIN-CONTAINING PROTEIN"/>
    <property type="match status" value="1"/>
</dbReference>
<feature type="region of interest" description="Disordered" evidence="1">
    <location>
        <begin position="1330"/>
        <end position="1375"/>
    </location>
</feature>
<dbReference type="PANTHER" id="PTHR16453">
    <property type="entry name" value="WD40 DOMAIN-CONTAINING PROTEIN MIO FAMILY MEMBER"/>
    <property type="match status" value="1"/>
</dbReference>
<feature type="compositionally biased region" description="Polar residues" evidence="1">
    <location>
        <begin position="2042"/>
        <end position="2056"/>
    </location>
</feature>
<feature type="compositionally biased region" description="Low complexity" evidence="1">
    <location>
        <begin position="2493"/>
        <end position="2503"/>
    </location>
</feature>
<accession>A0A836H9G2</accession>
<feature type="region of interest" description="Disordered" evidence="1">
    <location>
        <begin position="98"/>
        <end position="149"/>
    </location>
</feature>
<feature type="region of interest" description="Disordered" evidence="1">
    <location>
        <begin position="1427"/>
        <end position="1459"/>
    </location>
</feature>
<dbReference type="Proteomes" id="UP000673552">
    <property type="component" value="Unassembled WGS sequence"/>
</dbReference>
<proteinExistence type="predicted"/>
<sequence length="2646" mass="277470">MQPSFTQARCRQSDTVAASSSSAPLPSGSYDEGIGSAPPSVAAAKGPGYAPFRPPATTQATVASRFAGTARGGGPGGSGSGTLDSTVAPSTGSGFCKTSTATGVRSPNARLRQPFGGGVATQSPSPSLQQQHGTSGTSPRLHGSSLDGAISCPTLTPAAAVGGGTGGGGAASSSGPLSTLASAMPLSGLSNHLRLSEGLNCLDYHRSFRALAIGSTRQIHVVEVIPIVGHDVGAAVRLHRQQQQQQAQASTSAATPSHSKCPPASPPPPRGSAPFVMRSTGVFGGLNKVESVAWYPSNDEASLAFIQPARTVTIFLDAIQFKADGTYLPQQWTRSQYKGKTLTSAMAAGGGSTAMAVVANLDCISGGATPAASTASLGGVSGLYTPASASLVSGHSFGGASASHGSTPHETHLSTPTSTGYSTAGSAARSLPHVVRNPKGPLAKELIELNIDITYMRVEKIVWDPHHPYTLALSSPATHFEVWQVPTDGWRVYAPQLVLRPPAHNTRSVVRDLAFSPSDPDLIVVVTDCGNTGQVLLYDRRQVEAKRCFHISGPGLLAAFHPLFSDLLAVGYRREKAKPDTRISFLQVISSRGAAAPTTAGSAAAAPEWLSAVVGAATAAAAASGPEEGRLAALSVAPCAVTATEGVDNSFEAAAAPASTSSYLAEQPYLPHIDNYACISRMRWRPSSMGRLTEPKRHHYLSFKPSAQALFAARNSPTPTVPSASGAITWVDLLHSQLWFASAAMTTDTDLSIWDAANGFFPVCAVKHLAPRGDTTVNESNDFVWLNELTLVAVFKSGDVVCTSFVNSLLEDSVMTSTEWAQLREATPQQQQQLLWERQQLDPNARDEHGELYSRRIAEEELCLAMLPAYGRDPYADLFTTLTVLPTASIVSDLFGHSYAIRNTSTDLRQYYHDMIRRECGQLVRRLAIQMSKEAVLRQQWTSMRHQFPGTGPSSGSGMASGPTALQEQRSRRPRSPFMQTGGLRGRAEPSQGSYSTPPSPQFRMLTRRYSAASSSLSMVMRHMPVMTMAGGGTSGGPASPRGAGGGGPVADAPGLPQRPPWSLEDVTEAETAPSRLAREPRRHGISSSASESVSGALHHQCLGVHHDEGIGNPLTEDAETGGHVSSPHPEVANTAGEEAAGVDDGGGRGPSRASSAVSWIGRLLGLSWRKRLSRHRPNESREHFILRSQGLLRADDLAVVSPSGYDGPRVLADVLDMAAGLHAARSPNDVIAVASPLPCLRQAPPSEAGCGGATKSLPGIGVARSTATSPISVMHIENSDSSRGSPHQLAPAVSAAHLRAAAMHSFPEFPGTPPSSSAAVGTAFSTQQQGTGCGRGALSPSSPIQTNSSVGPLSSAPGDLDIVGGGGGDGSSSAAVTASGVSGGGGMPSYCHTRNGVVFAQLFPLMTECVRVRSSNGEGSCKVRRPCGGSEGREVPGLRTRNPKVPVSASLRGSPTSPLVAGVRHQGPIVLSCPAFPSDNAGVGPEMAITSSLPLPLWMLDPASSGASGGAAVATPSSNTASQLIRAHACLDSQRDVTAAVESFVLSDAACGWSYTEKQVEQAAFVRFALEWDMGYELALAIKALRHKRTDTEAAAEAPLEADAATPYTAGPTPTPQPRGGAHSQSASRGVPAHDADVSSALQRSWWRNSSGRGGRRDLEWSAQQQTRIDSHRARPSGTCGSPHVRLGVPSTGAPRMVDWGSGVPIPRHEDVDDKVAAMMEENARICERVLLQRQEAGGTGSAGFCAEANRCRPQGGGSCVTERGGSTERSAEKTATASEDAASGELGRSASTIAAELTSAAAGDPRAQWWRAAAHAWRSHHVSFIISITAQQLEYAALMGDVQYSLVLYILFCLWWRLHSEVAEATYAMALEARACREHAGSGASVEGGPDQGDRRRAVARQELASHSDARHNQRVRSAEVPPGIASEDEKDDGRSGLGISGAAADAFLGTTAPRARNVSADAADCDNGARGVRIGLRWGSNVKGSADNEDTAEQTALSPEKVEALRQLCVFFLRCPLMPLPPDSASLQLRQQRHLHLRPSTSTGALSSVTGSGTEAGDHAGNASSLLTGSSSPVMPVSGVGGPRLVGGSCVAGSLGSGGFVRASASTQSLPSRSRNNSSRRLNDTPPPPGMIDSVGDSRFGGSYRASTGHLSSLGGGGAAAFGYREHPTSPTPRAVQRRDSSANASRVCLSRRVAGDGAALEARNRYVDLEGLRGVRLYARSAEDLCDMPDYCAPEEWKIRALQWLETYTADLYARQLYVPLNELLLVMPEIFREPTNPVLPRAADIAYEKQMTYVYCGTCSKAELWNRTQQDTVPAAVRLYELVVRRGRHSSRSEEESDSDNGATGATGVEARRSHRRGRGEYHQATSAIRCGPAECYRGDGGGLSSSPTTPSVESPTSSSLSGSVDEDGSGAKLAKRTSTAHAGLDVSSSSDYSANPLDEGAPLEKPIAGREPRPNDSRSSTSATVGSHLGTSVTAGHDVLRPPEAFSSQRRQSASASHTPRRGQPSRRVRCLRSGHNLRSLNDTVDGVLGVEGDGDNADDGDGSHLAGAAVDAAHRPERRTAVGCGECGRYATPNNAACRRCHNRNAMACVICEEVVEGIFFWLRSCGHGGHVHHIEEWLRYSQECPKCGISITQTWKGN</sequence>
<feature type="region of interest" description="Disordered" evidence="1">
    <location>
        <begin position="2041"/>
        <end position="2078"/>
    </location>
</feature>
<dbReference type="InterPro" id="IPR015943">
    <property type="entry name" value="WD40/YVTN_repeat-like_dom_sf"/>
</dbReference>
<evidence type="ECO:0000256" key="1">
    <source>
        <dbReference type="SAM" id="MobiDB-lite"/>
    </source>
</evidence>
<feature type="compositionally biased region" description="Low complexity" evidence="1">
    <location>
        <begin position="241"/>
        <end position="262"/>
    </location>
</feature>
<feature type="compositionally biased region" description="Polar residues" evidence="1">
    <location>
        <begin position="120"/>
        <end position="138"/>
    </location>
</feature>
<comment type="caution">
    <text evidence="2">The sequence shown here is derived from an EMBL/GenBank/DDBJ whole genome shotgun (WGS) entry which is preliminary data.</text>
</comment>
<feature type="region of interest" description="Disordered" evidence="1">
    <location>
        <begin position="1883"/>
        <end position="1939"/>
    </location>
</feature>
<feature type="region of interest" description="Disordered" evidence="1">
    <location>
        <begin position="2165"/>
        <end position="2186"/>
    </location>
</feature>
<keyword evidence="3" id="KW-1185">Reference proteome</keyword>
<feature type="compositionally biased region" description="Basic and acidic residues" evidence="1">
    <location>
        <begin position="2453"/>
        <end position="2462"/>
    </location>
</feature>
<feature type="region of interest" description="Disordered" evidence="1">
    <location>
        <begin position="1"/>
        <end position="62"/>
    </location>
</feature>
<dbReference type="SUPFAM" id="SSF57850">
    <property type="entry name" value="RING/U-box"/>
    <property type="match status" value="1"/>
</dbReference>
<reference evidence="3" key="1">
    <citation type="journal article" date="2021" name="Microbiol. Resour. Announc.">
        <title>LGAAP: Leishmaniinae Genome Assembly and Annotation Pipeline.</title>
        <authorList>
            <person name="Almutairi H."/>
            <person name="Urbaniak M.D."/>
            <person name="Bates M.D."/>
            <person name="Jariyapan N."/>
            <person name="Kwakye-Nuako G."/>
            <person name="Thomaz-Soccol V."/>
            <person name="Al-Salem W.S."/>
            <person name="Dillon R.J."/>
            <person name="Bates P.A."/>
            <person name="Gatherer D."/>
        </authorList>
    </citation>
    <scope>NUCLEOTIDE SEQUENCE [LARGE SCALE GENOMIC DNA]</scope>
</reference>
<organism evidence="2 3">
    <name type="scientific">Leishmania martiniquensis</name>
    <dbReference type="NCBI Taxonomy" id="1580590"/>
    <lineage>
        <taxon>Eukaryota</taxon>
        <taxon>Discoba</taxon>
        <taxon>Euglenozoa</taxon>
        <taxon>Kinetoplastea</taxon>
        <taxon>Metakinetoplastina</taxon>
        <taxon>Trypanosomatida</taxon>
        <taxon>Trypanosomatidae</taxon>
        <taxon>Leishmaniinae</taxon>
        <taxon>Leishmania</taxon>
    </lineage>
</organism>
<feature type="compositionally biased region" description="Polar residues" evidence="1">
    <location>
        <begin position="2463"/>
        <end position="2480"/>
    </location>
</feature>
<name>A0A836H9G2_9TRYP</name>
<reference evidence="3" key="2">
    <citation type="journal article" date="2021" name="Sci. Data">
        <title>Chromosome-scale genome sequencing, assembly and annotation of six genomes from subfamily Leishmaniinae.</title>
        <authorList>
            <person name="Almutairi H."/>
            <person name="Urbaniak M.D."/>
            <person name="Bates M.D."/>
            <person name="Jariyapan N."/>
            <person name="Kwakye-Nuako G."/>
            <person name="Thomaz Soccol V."/>
            <person name="Al-Salem W.S."/>
            <person name="Dillon R.J."/>
            <person name="Bates P.A."/>
            <person name="Gatherer D."/>
        </authorList>
    </citation>
    <scope>NUCLEOTIDE SEQUENCE [LARGE SCALE GENOMIC DNA]</scope>
</reference>
<feature type="compositionally biased region" description="Polar residues" evidence="1">
    <location>
        <begin position="1340"/>
        <end position="1353"/>
    </location>
</feature>
<feature type="compositionally biased region" description="Low complexity" evidence="1">
    <location>
        <begin position="1595"/>
        <end position="1613"/>
    </location>
</feature>
<evidence type="ECO:0000313" key="3">
    <source>
        <dbReference type="Proteomes" id="UP000673552"/>
    </source>
</evidence>
<dbReference type="RefSeq" id="XP_067179193.1">
    <property type="nucleotide sequence ID" value="XM_067323879.1"/>
</dbReference>